<name>A0A6N1VBD4_9HYPH</name>
<reference evidence="1 2" key="1">
    <citation type="submission" date="2020-06" db="EMBL/GenBank/DDBJ databases">
        <title>Oricola thermophila sp. nov. isolated from a tidal sediments.</title>
        <authorList>
            <person name="Kwon K.K."/>
            <person name="Yang S.-H."/>
            <person name="Park M.-J."/>
        </authorList>
    </citation>
    <scope>NUCLEOTIDE SEQUENCE [LARGE SCALE GENOMIC DNA]</scope>
    <source>
        <strain evidence="1 2">MEBiC13590</strain>
    </source>
</reference>
<dbReference type="RefSeq" id="WP_175275760.1">
    <property type="nucleotide sequence ID" value="NZ_CP054836.1"/>
</dbReference>
<dbReference type="AlphaFoldDB" id="A0A6N1VBD4"/>
<sequence length="525" mass="58050">MPKMWLYHDSNANQSALRILRDGISAEPHELSVSDWGSMHFDSLNPNQFEPISIFTKEARDFGSYGDFSYRFWPSGTNKNTAQYRVFYGSSYQYDIYELIKNTLGYNYPNVCISKKFTSGGWLNGNYGYRYVRQASGTGGSVIFTGHYTTYGSLARYWWNTGESQASGGYVGWELYSDLNFADPGSSSYGSGNDQYPIIYCHLPLPADNRAWNPVSGTPSPGQKIVSITPTQAKVARPGFDVDTANANQLLIDSTKTPLKVVKSGQVTISANSTETIPLPGGINYGSNLFVDYIVWRSGTPAYHPPLYEGGGSDSNWALGVQSKVSGGNLLLRNPTQYNVICRYIAFGYDDRPQTSGGSKVLFKGVADGEEYIQIKKPGSAATPNLADVLVDSRFPYCPVIAEGYVTVNASNKTRVINFQNPGGKFYPYPIWMAQIYRSVGTGYTYYYGPMARKMIALNMSQGHQYHGQMSADSCVAKIEDTKVTFITEPGNPSGLTWNSNDGLVVQYEERVVGIRYYILALPVT</sequence>
<dbReference type="EMBL" id="CP054836">
    <property type="protein sequence ID" value="QKV17863.1"/>
    <property type="molecule type" value="Genomic_DNA"/>
</dbReference>
<protein>
    <submittedName>
        <fullName evidence="1">Uncharacterized protein</fullName>
    </submittedName>
</protein>
<organism evidence="1 2">
    <name type="scientific">Oricola thermophila</name>
    <dbReference type="NCBI Taxonomy" id="2742145"/>
    <lineage>
        <taxon>Bacteria</taxon>
        <taxon>Pseudomonadati</taxon>
        <taxon>Pseudomonadota</taxon>
        <taxon>Alphaproteobacteria</taxon>
        <taxon>Hyphomicrobiales</taxon>
        <taxon>Ahrensiaceae</taxon>
        <taxon>Oricola</taxon>
    </lineage>
</organism>
<evidence type="ECO:0000313" key="2">
    <source>
        <dbReference type="Proteomes" id="UP000509367"/>
    </source>
</evidence>
<dbReference type="Proteomes" id="UP000509367">
    <property type="component" value="Chromosome"/>
</dbReference>
<accession>A0A6N1VBD4</accession>
<evidence type="ECO:0000313" key="1">
    <source>
        <dbReference type="EMBL" id="QKV17863.1"/>
    </source>
</evidence>
<dbReference type="KEGG" id="orm:HTY61_05010"/>
<proteinExistence type="predicted"/>
<keyword evidence="2" id="KW-1185">Reference proteome</keyword>
<gene>
    <name evidence="1" type="ORF">HTY61_05010</name>
</gene>